<organism evidence="1">
    <name type="scientific">bioreactor metagenome</name>
    <dbReference type="NCBI Taxonomy" id="1076179"/>
    <lineage>
        <taxon>unclassified sequences</taxon>
        <taxon>metagenomes</taxon>
        <taxon>ecological metagenomes</taxon>
    </lineage>
</organism>
<comment type="caution">
    <text evidence="1">The sequence shown here is derived from an EMBL/GenBank/DDBJ whole genome shotgun (WGS) entry which is preliminary data.</text>
</comment>
<sequence>MEMNEQSYYNQLKKEQLLRGLPVTHINESDSLTYYLRLNKFGEPFIKCYMYSELKDRNDLESVYTLVEFTQGVEFEDIVNNSFLIRELLCFGVQHLAFFDSDRDYIVNAIACSEYRILDELLHHKEYKITDVPVQYPVKIHDLKVVQELLNKSLESTRMVL</sequence>
<evidence type="ECO:0000313" key="1">
    <source>
        <dbReference type="EMBL" id="MPM93512.1"/>
    </source>
</evidence>
<proteinExistence type="predicted"/>
<dbReference type="AlphaFoldDB" id="A0A645DYV1"/>
<reference evidence="1" key="1">
    <citation type="submission" date="2019-08" db="EMBL/GenBank/DDBJ databases">
        <authorList>
            <person name="Kucharzyk K."/>
            <person name="Murdoch R.W."/>
            <person name="Higgins S."/>
            <person name="Loffler F."/>
        </authorList>
    </citation>
    <scope>NUCLEOTIDE SEQUENCE</scope>
</reference>
<protein>
    <submittedName>
        <fullName evidence="1">Uncharacterized protein</fullName>
    </submittedName>
</protein>
<name>A0A645DYV1_9ZZZZ</name>
<accession>A0A645DYV1</accession>
<gene>
    <name evidence="1" type="ORF">SDC9_140650</name>
</gene>
<dbReference type="EMBL" id="VSSQ01040304">
    <property type="protein sequence ID" value="MPM93512.1"/>
    <property type="molecule type" value="Genomic_DNA"/>
</dbReference>